<gene>
    <name evidence="9" type="ORF">HQN87_16595</name>
</gene>
<dbReference type="EMBL" id="JABMKX010000008">
    <property type="protein sequence ID" value="NQX46958.1"/>
    <property type="molecule type" value="Genomic_DNA"/>
</dbReference>
<dbReference type="Proteomes" id="UP000711047">
    <property type="component" value="Unassembled WGS sequence"/>
</dbReference>
<dbReference type="CDD" id="cd01335">
    <property type="entry name" value="Radical_SAM"/>
    <property type="match status" value="1"/>
</dbReference>
<sequence>MKPSKYQYTFCQPKQGVFKVDQNHFEIITEYGIRISVNYNKLLIYLFSEEMSNATDVHNNVQKYEAAFNLSLQEIENTLDEFLEYHILQYGPPQKVLHRHYSFNPAKILNYAQSECNKRFISLGKLELAVTAKCPFNCTYCSKKIHSSQSELSLAEKKRVILEASELGAQTVSLTGGEPLHNEIVHETLELIEYAHELDYRRIVLLTSGYNIDKYSERIVSSHLNEVQISYNMIGKFAEDRIRNQYIEKNITNICSIMDYGIRLGVCCVLTSENIKYIPEIVEFCLKHNLYSIYFYPVMPVGYAQNVWNEIRLSAAELNQAIQLIKSLRAQYKNILYISAPQSFMQDERPLQICEGGLYMLYVTESGDTSACACSSPSGLNVRDHKLSWLWQEADYFDTYRTVKSPNQVCNSCDDYATCINSCVHRERLAISNYKFQSNRCNLINDDISSEDFINQK</sequence>
<dbReference type="PROSITE" id="PS51918">
    <property type="entry name" value="RADICAL_SAM"/>
    <property type="match status" value="1"/>
</dbReference>
<dbReference type="Pfam" id="PF04055">
    <property type="entry name" value="Radical_SAM"/>
    <property type="match status" value="1"/>
</dbReference>
<evidence type="ECO:0000259" key="8">
    <source>
        <dbReference type="PROSITE" id="PS51918"/>
    </source>
</evidence>
<dbReference type="Gene3D" id="3.20.20.70">
    <property type="entry name" value="Aldolase class I"/>
    <property type="match status" value="1"/>
</dbReference>
<dbReference type="SFLD" id="SFLDS00029">
    <property type="entry name" value="Radical_SAM"/>
    <property type="match status" value="1"/>
</dbReference>
<dbReference type="PANTHER" id="PTHR11228:SF7">
    <property type="entry name" value="PQQA PEPTIDE CYCLASE"/>
    <property type="match status" value="1"/>
</dbReference>
<evidence type="ECO:0000313" key="9">
    <source>
        <dbReference type="EMBL" id="NQX46958.1"/>
    </source>
</evidence>
<reference evidence="9 10" key="1">
    <citation type="submission" date="2020-05" db="EMBL/GenBank/DDBJ databases">
        <title>Paenibacillus glebae, sp. nov., Paenibacillus humi sp. nov., Paenibacillus pedi sp. nov., Paenibacillus terrestris sp. nov. and Paenibacillus terricola sp. nov., isolated from a forest top soil sample.</title>
        <authorList>
            <person name="Qi S."/>
            <person name="Carlier A."/>
            <person name="Cnockaert M."/>
            <person name="Vandamme P."/>
        </authorList>
    </citation>
    <scope>NUCLEOTIDE SEQUENCE [LARGE SCALE GENOMIC DNA]</scope>
    <source>
        <strain evidence="9 10">LMG 29502</strain>
    </source>
</reference>
<dbReference type="PROSITE" id="PS01305">
    <property type="entry name" value="MOAA_NIFB_PQQE"/>
    <property type="match status" value="1"/>
</dbReference>
<dbReference type="InterPro" id="IPR050377">
    <property type="entry name" value="Radical_SAM_PqqE_MftC-like"/>
</dbReference>
<dbReference type="RefSeq" id="WP_173135611.1">
    <property type="nucleotide sequence ID" value="NZ_JABMKX010000008.1"/>
</dbReference>
<evidence type="ECO:0000256" key="7">
    <source>
        <dbReference type="ARBA" id="ARBA00023014"/>
    </source>
</evidence>
<keyword evidence="10" id="KW-1185">Reference proteome</keyword>
<evidence type="ECO:0000313" key="10">
    <source>
        <dbReference type="Proteomes" id="UP000711047"/>
    </source>
</evidence>
<name>A0ABX2DQK4_9BACL</name>
<evidence type="ECO:0000256" key="3">
    <source>
        <dbReference type="ARBA" id="ARBA00022691"/>
    </source>
</evidence>
<protein>
    <submittedName>
        <fullName evidence="9">Radical SAM protein</fullName>
    </submittedName>
</protein>
<feature type="domain" description="Radical SAM core" evidence="8">
    <location>
        <begin position="118"/>
        <end position="329"/>
    </location>
</feature>
<keyword evidence="3" id="KW-0949">S-adenosyl-L-methionine</keyword>
<organism evidence="9 10">
    <name type="scientific">Paenibacillus tritici</name>
    <dbReference type="NCBI Taxonomy" id="1873425"/>
    <lineage>
        <taxon>Bacteria</taxon>
        <taxon>Bacillati</taxon>
        <taxon>Bacillota</taxon>
        <taxon>Bacilli</taxon>
        <taxon>Bacillales</taxon>
        <taxon>Paenibacillaceae</taxon>
        <taxon>Paenibacillus</taxon>
    </lineage>
</organism>
<dbReference type="SUPFAM" id="SSF102114">
    <property type="entry name" value="Radical SAM enzymes"/>
    <property type="match status" value="1"/>
</dbReference>
<keyword evidence="7" id="KW-0411">Iron-sulfur</keyword>
<dbReference type="InterPro" id="IPR000385">
    <property type="entry name" value="MoaA_NifB_PqqE_Fe-S-bd_CS"/>
</dbReference>
<dbReference type="PANTHER" id="PTHR11228">
    <property type="entry name" value="RADICAL SAM DOMAIN PROTEIN"/>
    <property type="match status" value="1"/>
</dbReference>
<keyword evidence="4" id="KW-0479">Metal-binding</keyword>
<proteinExistence type="predicted"/>
<dbReference type="InterPro" id="IPR058240">
    <property type="entry name" value="rSAM_sf"/>
</dbReference>
<keyword evidence="2" id="KW-0004">4Fe-4S</keyword>
<keyword evidence="5" id="KW-0560">Oxidoreductase</keyword>
<accession>A0ABX2DQK4</accession>
<evidence type="ECO:0000256" key="2">
    <source>
        <dbReference type="ARBA" id="ARBA00022485"/>
    </source>
</evidence>
<comment type="cofactor">
    <cofactor evidence="1">
        <name>[4Fe-4S] cluster</name>
        <dbReference type="ChEBI" id="CHEBI:49883"/>
    </cofactor>
</comment>
<evidence type="ECO:0000256" key="4">
    <source>
        <dbReference type="ARBA" id="ARBA00022723"/>
    </source>
</evidence>
<keyword evidence="6" id="KW-0408">Iron</keyword>
<comment type="caution">
    <text evidence="9">The sequence shown here is derived from an EMBL/GenBank/DDBJ whole genome shotgun (WGS) entry which is preliminary data.</text>
</comment>
<dbReference type="SFLD" id="SFLDG01067">
    <property type="entry name" value="SPASM/twitch_domain_containing"/>
    <property type="match status" value="1"/>
</dbReference>
<dbReference type="InterPro" id="IPR007197">
    <property type="entry name" value="rSAM"/>
</dbReference>
<evidence type="ECO:0000256" key="5">
    <source>
        <dbReference type="ARBA" id="ARBA00023002"/>
    </source>
</evidence>
<dbReference type="InterPro" id="IPR013785">
    <property type="entry name" value="Aldolase_TIM"/>
</dbReference>
<evidence type="ECO:0000256" key="6">
    <source>
        <dbReference type="ARBA" id="ARBA00023004"/>
    </source>
</evidence>
<evidence type="ECO:0000256" key="1">
    <source>
        <dbReference type="ARBA" id="ARBA00001966"/>
    </source>
</evidence>